<evidence type="ECO:0000256" key="1">
    <source>
        <dbReference type="ARBA" id="ARBA00004141"/>
    </source>
</evidence>
<evidence type="ECO:0000313" key="8">
    <source>
        <dbReference type="EMBL" id="KAK6644408.1"/>
    </source>
</evidence>
<feature type="transmembrane region" description="Helical" evidence="7">
    <location>
        <begin position="191"/>
        <end position="210"/>
    </location>
</feature>
<reference evidence="8 9" key="1">
    <citation type="submission" date="2023-10" db="EMBL/GenBank/DDBJ databases">
        <title>Genomes of two closely related lineages of the louse Polyplax serrata with different host specificities.</title>
        <authorList>
            <person name="Martinu J."/>
            <person name="Tarabai H."/>
            <person name="Stefka J."/>
            <person name="Hypsa V."/>
        </authorList>
    </citation>
    <scope>NUCLEOTIDE SEQUENCE [LARGE SCALE GENOMIC DNA]</scope>
    <source>
        <strain evidence="8">HR10_N</strain>
    </source>
</reference>
<accession>A0AAN8XNF9</accession>
<gene>
    <name evidence="8" type="ORF">RUM43_000675</name>
</gene>
<sequence length="509" mass="58531">MVSFIQKLGHHMSLGKWLLCSTGLIRYLYPTDDELRNLAGIQKINKNTKKSRHGRENEKPTNVFHVPKSLDIALKKSKVVPLDIVHLRFYHEYQWLIDFSVYAAVMYVLTETYQLVFKIKDEQYFQGEESGERSTVIVTGFGYFLLAMIILIIDENNLELGLETAYQIFNKNAVTFLQKQGITSSGPASKIVLKFFLAVWCGLIGALFTFPGLRMARMHKDALEYCSGKRFLKLLLNINFAMPFLITILWVKPISRDYLTNRVFNGMTKPIMSSSTFESVRLLLVLFGVILHFCFMPFYLQCYLNMANTRVEGIKKEAGRITNTDLQKRIAAIFYYLCVVALQYSAPILICLFLTFMYKTLGGFTWTGEFLEFTNECPLNPTKGAQHKMVPEENYTIKECAHQFTLALESLKGVFTVEVFRGLFGLTTWWTYFAWFATTSVGMLIPLFIAIGVGVGGAAFYPLRCALKNPEVVWNKSNNEPWNEYKNKEYKFYSSEKMKNAVFVEPPKY</sequence>
<protein>
    <submittedName>
        <fullName evidence="8">Uncharacterized protein</fullName>
    </submittedName>
</protein>
<feature type="transmembrane region" description="Helical" evidence="7">
    <location>
        <begin position="432"/>
        <end position="461"/>
    </location>
</feature>
<dbReference type="Proteomes" id="UP001372834">
    <property type="component" value="Unassembled WGS sequence"/>
</dbReference>
<organism evidence="8 9">
    <name type="scientific">Polyplax serrata</name>
    <name type="common">Common mouse louse</name>
    <dbReference type="NCBI Taxonomy" id="468196"/>
    <lineage>
        <taxon>Eukaryota</taxon>
        <taxon>Metazoa</taxon>
        <taxon>Ecdysozoa</taxon>
        <taxon>Arthropoda</taxon>
        <taxon>Hexapoda</taxon>
        <taxon>Insecta</taxon>
        <taxon>Pterygota</taxon>
        <taxon>Neoptera</taxon>
        <taxon>Paraneoptera</taxon>
        <taxon>Psocodea</taxon>
        <taxon>Troctomorpha</taxon>
        <taxon>Phthiraptera</taxon>
        <taxon>Anoplura</taxon>
        <taxon>Polyplacidae</taxon>
        <taxon>Polyplax</taxon>
    </lineage>
</organism>
<keyword evidence="4 7" id="KW-1133">Transmembrane helix</keyword>
<dbReference type="Pfam" id="PF10268">
    <property type="entry name" value="Tmemb_161AB"/>
    <property type="match status" value="2"/>
</dbReference>
<dbReference type="GO" id="GO:0016020">
    <property type="term" value="C:membrane"/>
    <property type="evidence" value="ECO:0007669"/>
    <property type="project" value="UniProtKB-SubCell"/>
</dbReference>
<dbReference type="AlphaFoldDB" id="A0AAN8XNF9"/>
<evidence type="ECO:0000313" key="9">
    <source>
        <dbReference type="Proteomes" id="UP001372834"/>
    </source>
</evidence>
<keyword evidence="6" id="KW-0325">Glycoprotein</keyword>
<comment type="similarity">
    <text evidence="2">Belongs to the TMEM161 family.</text>
</comment>
<evidence type="ECO:0000256" key="2">
    <source>
        <dbReference type="ARBA" id="ARBA00009706"/>
    </source>
</evidence>
<dbReference type="InterPro" id="IPR019395">
    <property type="entry name" value="Transmembrane_161A/B"/>
</dbReference>
<feature type="transmembrane region" description="Helical" evidence="7">
    <location>
        <begin position="231"/>
        <end position="251"/>
    </location>
</feature>
<dbReference type="PANTHER" id="PTHR13624">
    <property type="entry name" value="RE42071P"/>
    <property type="match status" value="1"/>
</dbReference>
<comment type="caution">
    <text evidence="8">The sequence shown here is derived from an EMBL/GenBank/DDBJ whole genome shotgun (WGS) entry which is preliminary data.</text>
</comment>
<evidence type="ECO:0000256" key="3">
    <source>
        <dbReference type="ARBA" id="ARBA00022692"/>
    </source>
</evidence>
<keyword evidence="5 7" id="KW-0472">Membrane</keyword>
<feature type="transmembrane region" description="Helical" evidence="7">
    <location>
        <begin position="134"/>
        <end position="153"/>
    </location>
</feature>
<dbReference type="EMBL" id="JAWJWE010000001">
    <property type="protein sequence ID" value="KAK6644408.1"/>
    <property type="molecule type" value="Genomic_DNA"/>
</dbReference>
<proteinExistence type="inferred from homology"/>
<evidence type="ECO:0000256" key="6">
    <source>
        <dbReference type="ARBA" id="ARBA00023180"/>
    </source>
</evidence>
<evidence type="ECO:0000256" key="4">
    <source>
        <dbReference type="ARBA" id="ARBA00022989"/>
    </source>
</evidence>
<feature type="transmembrane region" description="Helical" evidence="7">
    <location>
        <begin position="93"/>
        <end position="113"/>
    </location>
</feature>
<name>A0AAN8XNF9_POLSC</name>
<comment type="subcellular location">
    <subcellularLocation>
        <location evidence="1">Membrane</location>
        <topology evidence="1">Multi-pass membrane protein</topology>
    </subcellularLocation>
</comment>
<evidence type="ECO:0000256" key="7">
    <source>
        <dbReference type="SAM" id="Phobius"/>
    </source>
</evidence>
<keyword evidence="3 7" id="KW-0812">Transmembrane</keyword>
<feature type="transmembrane region" description="Helical" evidence="7">
    <location>
        <begin position="280"/>
        <end position="300"/>
    </location>
</feature>
<dbReference type="PANTHER" id="PTHR13624:SF6">
    <property type="entry name" value="EMEI"/>
    <property type="match status" value="1"/>
</dbReference>
<feature type="transmembrane region" description="Helical" evidence="7">
    <location>
        <begin position="333"/>
        <end position="358"/>
    </location>
</feature>
<evidence type="ECO:0000256" key="5">
    <source>
        <dbReference type="ARBA" id="ARBA00023136"/>
    </source>
</evidence>